<dbReference type="CDD" id="cd00130">
    <property type="entry name" value="PAS"/>
    <property type="match status" value="2"/>
</dbReference>
<dbReference type="InterPro" id="IPR043128">
    <property type="entry name" value="Rev_trsase/Diguanyl_cyclase"/>
</dbReference>
<feature type="domain" description="PAS" evidence="6">
    <location>
        <begin position="360"/>
        <end position="432"/>
    </location>
</feature>
<dbReference type="Gene3D" id="1.20.120.30">
    <property type="entry name" value="Aspartate receptor, ligand-binding domain"/>
    <property type="match status" value="1"/>
</dbReference>
<dbReference type="Pfam" id="PF08448">
    <property type="entry name" value="PAS_4"/>
    <property type="match status" value="1"/>
</dbReference>
<dbReference type="EMBL" id="LUUJ01000066">
    <property type="protein sequence ID" value="OAI17662.1"/>
    <property type="molecule type" value="Genomic_DNA"/>
</dbReference>
<dbReference type="InterPro" id="IPR052155">
    <property type="entry name" value="Biofilm_reg_signaling"/>
</dbReference>
<proteinExistence type="predicted"/>
<keyword evidence="5" id="KW-0472">Membrane</keyword>
<dbReference type="NCBIfam" id="TIGR00229">
    <property type="entry name" value="sensory_box"/>
    <property type="match status" value="3"/>
</dbReference>
<feature type="domain" description="CHASE" evidence="8">
    <location>
        <begin position="72"/>
        <end position="296"/>
    </location>
</feature>
<dbReference type="InterPro" id="IPR000160">
    <property type="entry name" value="GGDEF_dom"/>
</dbReference>
<dbReference type="Gene3D" id="3.30.450.350">
    <property type="entry name" value="CHASE domain"/>
    <property type="match status" value="1"/>
</dbReference>
<reference evidence="11 12" key="1">
    <citation type="submission" date="2016-03" db="EMBL/GenBank/DDBJ databases">
        <authorList>
            <person name="Ploux O."/>
        </authorList>
    </citation>
    <scope>NUCLEOTIDE SEQUENCE [LARGE SCALE GENOMIC DNA]</scope>
    <source>
        <strain evidence="11 12">R-45378</strain>
    </source>
</reference>
<dbReference type="GO" id="GO:0003824">
    <property type="term" value="F:catalytic activity"/>
    <property type="evidence" value="ECO:0007669"/>
    <property type="project" value="UniProtKB-ARBA"/>
</dbReference>
<dbReference type="Gene3D" id="2.10.70.100">
    <property type="match status" value="1"/>
</dbReference>
<dbReference type="PROSITE" id="PS50113">
    <property type="entry name" value="PAC"/>
    <property type="match status" value="2"/>
</dbReference>
<keyword evidence="4" id="KW-1133">Transmembrane helix</keyword>
<dbReference type="Pfam" id="PF00990">
    <property type="entry name" value="GGDEF"/>
    <property type="match status" value="1"/>
</dbReference>
<dbReference type="PANTHER" id="PTHR44757:SF2">
    <property type="entry name" value="BIOFILM ARCHITECTURE MAINTENANCE PROTEIN MBAA"/>
    <property type="match status" value="1"/>
</dbReference>
<dbReference type="GO" id="GO:0007165">
    <property type="term" value="P:signal transduction"/>
    <property type="evidence" value="ECO:0007669"/>
    <property type="project" value="UniProtKB-ARBA"/>
</dbReference>
<evidence type="ECO:0000259" key="10">
    <source>
        <dbReference type="PROSITE" id="PS50887"/>
    </source>
</evidence>
<evidence type="ECO:0000259" key="8">
    <source>
        <dbReference type="PROSITE" id="PS50839"/>
    </source>
</evidence>
<evidence type="ECO:0000313" key="11">
    <source>
        <dbReference type="EMBL" id="OAI17662.1"/>
    </source>
</evidence>
<dbReference type="SUPFAM" id="SSF141868">
    <property type="entry name" value="EAL domain-like"/>
    <property type="match status" value="1"/>
</dbReference>
<dbReference type="InterPro" id="IPR013656">
    <property type="entry name" value="PAS_4"/>
</dbReference>
<dbReference type="GO" id="GO:0016020">
    <property type="term" value="C:membrane"/>
    <property type="evidence" value="ECO:0007669"/>
    <property type="project" value="UniProtKB-SubCell"/>
</dbReference>
<dbReference type="InterPro" id="IPR035919">
    <property type="entry name" value="EAL_sf"/>
</dbReference>
<dbReference type="OrthoDB" id="8553030at2"/>
<dbReference type="SMART" id="SM00091">
    <property type="entry name" value="PAS"/>
    <property type="match status" value="2"/>
</dbReference>
<evidence type="ECO:0000256" key="5">
    <source>
        <dbReference type="ARBA" id="ARBA00023136"/>
    </source>
</evidence>
<dbReference type="Pfam" id="PF03924">
    <property type="entry name" value="CHASE"/>
    <property type="match status" value="1"/>
</dbReference>
<dbReference type="InterPro" id="IPR001633">
    <property type="entry name" value="EAL_dom"/>
</dbReference>
<dbReference type="Gene3D" id="3.30.70.270">
    <property type="match status" value="1"/>
</dbReference>
<dbReference type="SMART" id="SM01079">
    <property type="entry name" value="CHASE"/>
    <property type="match status" value="1"/>
</dbReference>
<feature type="domain" description="PAC" evidence="7">
    <location>
        <begin position="436"/>
        <end position="489"/>
    </location>
</feature>
<dbReference type="PROSITE" id="PS50839">
    <property type="entry name" value="CHASE"/>
    <property type="match status" value="1"/>
</dbReference>
<dbReference type="PROSITE" id="PS50883">
    <property type="entry name" value="EAL"/>
    <property type="match status" value="1"/>
</dbReference>
<evidence type="ECO:0000259" key="9">
    <source>
        <dbReference type="PROSITE" id="PS50883"/>
    </source>
</evidence>
<dbReference type="InterPro" id="IPR000700">
    <property type="entry name" value="PAS-assoc_C"/>
</dbReference>
<dbReference type="SMART" id="SM00086">
    <property type="entry name" value="PAC"/>
    <property type="match status" value="3"/>
</dbReference>
<dbReference type="PROSITE" id="PS50112">
    <property type="entry name" value="PAS"/>
    <property type="match status" value="2"/>
</dbReference>
<dbReference type="Gene3D" id="3.20.20.450">
    <property type="entry name" value="EAL domain"/>
    <property type="match status" value="1"/>
</dbReference>
<gene>
    <name evidence="11" type="ORF">A1507_10470</name>
</gene>
<dbReference type="FunFam" id="3.30.70.270:FF:000001">
    <property type="entry name" value="Diguanylate cyclase domain protein"/>
    <property type="match status" value="1"/>
</dbReference>
<dbReference type="InterPro" id="IPR001610">
    <property type="entry name" value="PAC"/>
</dbReference>
<evidence type="ECO:0000256" key="2">
    <source>
        <dbReference type="ARBA" id="ARBA00004370"/>
    </source>
</evidence>
<dbReference type="InterPro" id="IPR042240">
    <property type="entry name" value="CHASE_sf"/>
</dbReference>
<comment type="caution">
    <text evidence="11">The sequence shown here is derived from an EMBL/GenBank/DDBJ whole genome shotgun (WGS) entry which is preliminary data.</text>
</comment>
<evidence type="ECO:0000259" key="6">
    <source>
        <dbReference type="PROSITE" id="PS50112"/>
    </source>
</evidence>
<keyword evidence="3" id="KW-0812">Transmembrane</keyword>
<comment type="subcellular location">
    <subcellularLocation>
        <location evidence="2">Membrane</location>
    </subcellularLocation>
</comment>
<evidence type="ECO:0000256" key="3">
    <source>
        <dbReference type="ARBA" id="ARBA00022692"/>
    </source>
</evidence>
<evidence type="ECO:0000259" key="7">
    <source>
        <dbReference type="PROSITE" id="PS50113"/>
    </source>
</evidence>
<accession>A0A177NIJ1</accession>
<dbReference type="CDD" id="cd01948">
    <property type="entry name" value="EAL"/>
    <property type="match status" value="1"/>
</dbReference>
<dbReference type="Gene3D" id="3.30.450.20">
    <property type="entry name" value="PAS domain"/>
    <property type="match status" value="3"/>
</dbReference>
<dbReference type="InterPro" id="IPR025991">
    <property type="entry name" value="Chemoreceptor_zinc-bind_dom"/>
</dbReference>
<dbReference type="SUPFAM" id="SSF55073">
    <property type="entry name" value="Nucleotide cyclase"/>
    <property type="match status" value="1"/>
</dbReference>
<dbReference type="SMART" id="SM00052">
    <property type="entry name" value="EAL"/>
    <property type="match status" value="1"/>
</dbReference>
<evidence type="ECO:0000256" key="1">
    <source>
        <dbReference type="ARBA" id="ARBA00001946"/>
    </source>
</evidence>
<dbReference type="InterPro" id="IPR013655">
    <property type="entry name" value="PAS_fold_3"/>
</dbReference>
<dbReference type="Pfam" id="PF00563">
    <property type="entry name" value="EAL"/>
    <property type="match status" value="1"/>
</dbReference>
<name>A0A177NIJ1_9GAMM</name>
<dbReference type="PANTHER" id="PTHR44757">
    <property type="entry name" value="DIGUANYLATE CYCLASE DGCP"/>
    <property type="match status" value="1"/>
</dbReference>
<evidence type="ECO:0000313" key="12">
    <source>
        <dbReference type="Proteomes" id="UP000077857"/>
    </source>
</evidence>
<evidence type="ECO:0000256" key="4">
    <source>
        <dbReference type="ARBA" id="ARBA00022989"/>
    </source>
</evidence>
<dbReference type="CDD" id="cd01949">
    <property type="entry name" value="GGDEF"/>
    <property type="match status" value="1"/>
</dbReference>
<dbReference type="Pfam" id="PF13682">
    <property type="entry name" value="CZB"/>
    <property type="match status" value="1"/>
</dbReference>
<feature type="domain" description="EAL" evidence="9">
    <location>
        <begin position="922"/>
        <end position="1176"/>
    </location>
</feature>
<sequence length="1301" mass="145627">MKTSTKQSLLALAMLGFGVSATLFVSLQVERGIEETAIQQFAFTCDQVALKINERIKAYALTLRGGAALFGGSKSVNRREWRQYVETLRTQDSIPGVQGIGFAELITPDQLASHIARIRGEGFPEYNVRPPGERAIYSAIIYLEPFRDRNLRAFGYDMFSEPVRRSAMEQARDTGDAALSGKVVLVQETEADVQAGTLIYVPVYRNNLAHDTVEQRRAALIGWVYSPYRMNDLMIGILGDWEHRESQVISLQIYDGREATPSSLLYATKTVTGPNVRTLLQQQRVIKFNGREWLLQFERVGSTGSIGYGPAWATLLGGIAISVLLFGLMLSVANTEANAARIANDLTKEIRRREELLTESEYRWRFALEGAGDGVWDWNLAENTVFYSKRWKEMLGFAEDQISDSQEEWEQRIHPHDKNKTLATIQAYFDGKSAAYTCEYRLRCSDGDWKWVLGRGIVVRRSEDGTPLRMIGTLTDIHELKQLNQELTQSRAELQEAQRIAQTGSWQLDLATDRVVWSPELYRIFGLPPDMPPPNYSEQAGLFTPESWDRVQDAILDAKTAGTSYKLELEVVKAGGTHGWMLAVIEAIRDENHAIIGLRGVAGDITERKQAELKMLAAYAETRRFREALDYVTSFVYMKDTQSRYVYANRTTLELFGVSAAELEGCGDARFFPPNTVKRLREIDSRVFAGEQTTEEVDVVFADGSHRVYLEIKAPIYSDTPDKAIWGLLGISTDITPIKEHEQYLEHIAHYDVLTGLPNRVLLADRLQQTMAQTQRRERLLAVAYIDLDGFKAVNDSYGHDAGDQLLMIVASNMKQTLREGDTLARLGGDEFVAVLLDLENMMASLPMLSRLLAAAAEPVHVDELRLQVSASIGVTFFPQGEDVDADQLLRQADQAMYQAKLAGKNNYYIFDTDKDRLTRGLHESVERIRRALFGGELVLYYQPKVNMRLGTVIGVEALIRWQHPDRGLLSPAAFLPVIEDNPLAVEVGEWVIETALAQIERWRENGLHISISVNVGAYQLQQSNFVERLSALLAAHPRIAPFSLEIEILETSALADLAQICRVMNECREIGVRFALDDFGTGYSSLTYLKRLSADLLKIDQSFVRDMLDDPEDLAILEGVLGLATAFRRHAIAEGVETLEHGSMLLQLGCELAQGYGIARPMPAAELPNWANVWQPAPGWLGLAAVNRSELPLLYAGVEIRAWARAFEASLSGVHDTPPPLGYHQCRFGTWLNSGGLAGRVSQSSLQAIDASHRQLHDLATELIDIKAQGRNQEALARLSEFYCLMDALLEHLKTLLNRG</sequence>
<dbReference type="RefSeq" id="WP_064040184.1">
    <property type="nucleotide sequence ID" value="NZ_LUUJ01000066.1"/>
</dbReference>
<feature type="domain" description="GGDEF" evidence="10">
    <location>
        <begin position="779"/>
        <end position="913"/>
    </location>
</feature>
<dbReference type="SUPFAM" id="SSF55785">
    <property type="entry name" value="PYP-like sensor domain (PAS domain)"/>
    <property type="match status" value="3"/>
</dbReference>
<protein>
    <submittedName>
        <fullName evidence="11">Diguanylate cyclase</fullName>
    </submittedName>
</protein>
<dbReference type="SMART" id="SM00267">
    <property type="entry name" value="GGDEF"/>
    <property type="match status" value="1"/>
</dbReference>
<dbReference type="Pfam" id="PF08447">
    <property type="entry name" value="PAS_3"/>
    <property type="match status" value="2"/>
</dbReference>
<dbReference type="InterPro" id="IPR029787">
    <property type="entry name" value="Nucleotide_cyclase"/>
</dbReference>
<dbReference type="InterPro" id="IPR000014">
    <property type="entry name" value="PAS"/>
</dbReference>
<organism evidence="11 12">
    <name type="scientific">Methylomonas koyamae</name>
    <dbReference type="NCBI Taxonomy" id="702114"/>
    <lineage>
        <taxon>Bacteria</taxon>
        <taxon>Pseudomonadati</taxon>
        <taxon>Pseudomonadota</taxon>
        <taxon>Gammaproteobacteria</taxon>
        <taxon>Methylococcales</taxon>
        <taxon>Methylococcaceae</taxon>
        <taxon>Methylomonas</taxon>
    </lineage>
</organism>
<dbReference type="InterPro" id="IPR006189">
    <property type="entry name" value="CHASE_dom"/>
</dbReference>
<comment type="cofactor">
    <cofactor evidence="1">
        <name>Mg(2+)</name>
        <dbReference type="ChEBI" id="CHEBI:18420"/>
    </cofactor>
</comment>
<dbReference type="Proteomes" id="UP000077857">
    <property type="component" value="Unassembled WGS sequence"/>
</dbReference>
<feature type="domain" description="PAC" evidence="7">
    <location>
        <begin position="565"/>
        <end position="617"/>
    </location>
</feature>
<dbReference type="PROSITE" id="PS50887">
    <property type="entry name" value="GGDEF"/>
    <property type="match status" value="1"/>
</dbReference>
<dbReference type="NCBIfam" id="TIGR00254">
    <property type="entry name" value="GGDEF"/>
    <property type="match status" value="1"/>
</dbReference>
<feature type="domain" description="PAS" evidence="6">
    <location>
        <begin position="621"/>
        <end position="691"/>
    </location>
</feature>
<dbReference type="InterPro" id="IPR035965">
    <property type="entry name" value="PAS-like_dom_sf"/>
</dbReference>